<comment type="caution">
    <text evidence="5">The sequence shown here is derived from an EMBL/GenBank/DDBJ whole genome shotgun (WGS) entry which is preliminary data.</text>
</comment>
<dbReference type="InterPro" id="IPR015943">
    <property type="entry name" value="WD40/YVTN_repeat-like_dom_sf"/>
</dbReference>
<reference evidence="6" key="1">
    <citation type="submission" date="2024-06" db="EMBL/GenBank/DDBJ databases">
        <title>Multi-omics analyses provide insights into the biosynthesis of the anticancer antibiotic pleurotin in Hohenbuehelia grisea.</title>
        <authorList>
            <person name="Weaver J.A."/>
            <person name="Alberti F."/>
        </authorList>
    </citation>
    <scope>NUCLEOTIDE SEQUENCE [LARGE SCALE GENOMIC DNA]</scope>
    <source>
        <strain evidence="6">T-177</strain>
    </source>
</reference>
<sequence>MSRTLRPRQARVNYSALAGVDNDVHDPENSKAGPSNTVDDSGSDFDVPHIVNLPEDDPMTENEDDELDNEDPVALQEKEPTPARGKGKKAKKRTNTSTLDKPQKSAISDHPVDGLTRKSKRPPAPSANHRHRAPPLFSRTGQVERLTAPPQLFTAPSNVLTNNYTHTQRVTRKLNLLWGQNVGPGPIWELAEDRAWYKEANTTDDVPERDSQRRPRVYQNIRVMQGLEILTDIDAKPYLPGMSSALIGAPSEPAVPLTCFFGPFDEQQSHTLPMFANIKTPQSGSHVFNAGAPVWGLDWCPIHSDDRTPVSFKQYLAVAPFPSKTHSPGVGVRVARPALACIQIWSLADDNSSSSGKVACELVLCMQSGPVLDLKWCPLPANDRLFDAGSSPGPRKLGILGGVFEDGSLSVFAVPYPSDLSDLSSESSSPIFAKIPEPLLRIELEQTAITAFDWANSELLAVGNSHGSIAVYNVGQALCSLNGQENAPITGLSPTHYIPLHQSAIRSLTWIKSPPSSVLGEPRTDEDPTVLVTGGYDGSQCVTDIREGHGTVVNRTRDVINTVAYSPYDSAFMSVDHENIVKGYSISPSMLGRGHILADCDGPVWHMHGSEYHPQLAVGCADGFCMTTNMLRATRRGTIPFFVHRIYQLDYNRKTGALRMLEQFLPKELTIQTASGNAGKGKRPLLKTVGTDAWPQEVGIHRVVWNNGNGLSAAGMLASGTASGLCRIDLLAGRWNKDRTPPNLNEVRGEVDGSEDDLGVEDESGMDE</sequence>
<comment type="subcellular location">
    <subcellularLocation>
        <location evidence="1">Nucleus</location>
    </subcellularLocation>
</comment>
<evidence type="ECO:0000256" key="3">
    <source>
        <dbReference type="ARBA" id="ARBA00023242"/>
    </source>
</evidence>
<evidence type="ECO:0000256" key="2">
    <source>
        <dbReference type="ARBA" id="ARBA00023163"/>
    </source>
</evidence>
<dbReference type="PANTHER" id="PTHR15052">
    <property type="entry name" value="RNA POLYMERASE III TRANSCRIPTION INITIATION FACTOR COMPLEX SUBUNIT"/>
    <property type="match status" value="1"/>
</dbReference>
<evidence type="ECO:0000256" key="1">
    <source>
        <dbReference type="ARBA" id="ARBA00004123"/>
    </source>
</evidence>
<proteinExistence type="predicted"/>
<organism evidence="5 6">
    <name type="scientific">Hohenbuehelia grisea</name>
    <dbReference type="NCBI Taxonomy" id="104357"/>
    <lineage>
        <taxon>Eukaryota</taxon>
        <taxon>Fungi</taxon>
        <taxon>Dikarya</taxon>
        <taxon>Basidiomycota</taxon>
        <taxon>Agaricomycotina</taxon>
        <taxon>Agaricomycetes</taxon>
        <taxon>Agaricomycetidae</taxon>
        <taxon>Agaricales</taxon>
        <taxon>Pleurotineae</taxon>
        <taxon>Pleurotaceae</taxon>
        <taxon>Hohenbuehelia</taxon>
    </lineage>
</organism>
<feature type="region of interest" description="Disordered" evidence="4">
    <location>
        <begin position="1"/>
        <end position="142"/>
    </location>
</feature>
<dbReference type="PANTHER" id="PTHR15052:SF2">
    <property type="entry name" value="GENERAL TRANSCRIPTION FACTOR 3C POLYPEPTIDE 2"/>
    <property type="match status" value="1"/>
</dbReference>
<evidence type="ECO:0000313" key="6">
    <source>
        <dbReference type="Proteomes" id="UP001556367"/>
    </source>
</evidence>
<evidence type="ECO:0000313" key="5">
    <source>
        <dbReference type="EMBL" id="KAL0946421.1"/>
    </source>
</evidence>
<feature type="region of interest" description="Disordered" evidence="4">
    <location>
        <begin position="739"/>
        <end position="768"/>
    </location>
</feature>
<keyword evidence="2" id="KW-0804">Transcription</keyword>
<keyword evidence="6" id="KW-1185">Reference proteome</keyword>
<dbReference type="SUPFAM" id="SSF50978">
    <property type="entry name" value="WD40 repeat-like"/>
    <property type="match status" value="1"/>
</dbReference>
<dbReference type="InterPro" id="IPR052416">
    <property type="entry name" value="GTF3C_component"/>
</dbReference>
<dbReference type="Proteomes" id="UP001556367">
    <property type="component" value="Unassembled WGS sequence"/>
</dbReference>
<feature type="compositionally biased region" description="Basic residues" evidence="4">
    <location>
        <begin position="85"/>
        <end position="94"/>
    </location>
</feature>
<name>A0ABR3IT76_9AGAR</name>
<accession>A0ABR3IT76</accession>
<dbReference type="EMBL" id="JASNQZ010000015">
    <property type="protein sequence ID" value="KAL0946421.1"/>
    <property type="molecule type" value="Genomic_DNA"/>
</dbReference>
<gene>
    <name evidence="5" type="ORF">HGRIS_012644</name>
</gene>
<feature type="compositionally biased region" description="Acidic residues" evidence="4">
    <location>
        <begin position="752"/>
        <end position="768"/>
    </location>
</feature>
<protein>
    <submittedName>
        <fullName evidence="5">Uncharacterized protein</fullName>
    </submittedName>
</protein>
<dbReference type="InterPro" id="IPR036322">
    <property type="entry name" value="WD40_repeat_dom_sf"/>
</dbReference>
<feature type="compositionally biased region" description="Acidic residues" evidence="4">
    <location>
        <begin position="54"/>
        <end position="71"/>
    </location>
</feature>
<evidence type="ECO:0000256" key="4">
    <source>
        <dbReference type="SAM" id="MobiDB-lite"/>
    </source>
</evidence>
<dbReference type="Gene3D" id="2.130.10.10">
    <property type="entry name" value="YVTN repeat-like/Quinoprotein amine dehydrogenase"/>
    <property type="match status" value="1"/>
</dbReference>
<keyword evidence="3" id="KW-0539">Nucleus</keyword>